<sequence length="199" mass="21709">MPTLISAICRDCGWEGVADGDEETCPDCRSPRTRSHSELTTLPIAHVDCDAFYATIEKRDDPALADKPVLVGGRKRGVVAAACYIARRYGIRSAMPMYKALEACPHAVVVSPNMEKYSRVGRAIREMMLARTPLVEPISIDEAFLDLSGTESLHSGSPARSLVRLAREIEMELGVTVSVGLSYNKFLAKIASDLDKPRG</sequence>
<proteinExistence type="inferred from homology"/>
<evidence type="ECO:0000256" key="11">
    <source>
        <dbReference type="ARBA" id="ARBA00022763"/>
    </source>
</evidence>
<keyword evidence="5" id="KW-0515">Mutator protein</keyword>
<keyword evidence="11" id="KW-0227">DNA damage</keyword>
<dbReference type="Gene3D" id="3.30.70.270">
    <property type="match status" value="1"/>
</dbReference>
<evidence type="ECO:0000256" key="14">
    <source>
        <dbReference type="ARBA" id="ARBA00023125"/>
    </source>
</evidence>
<keyword evidence="14" id="KW-0238">DNA-binding</keyword>
<organism evidence="18">
    <name type="scientific">marine metagenome</name>
    <dbReference type="NCBI Taxonomy" id="408172"/>
    <lineage>
        <taxon>unclassified sequences</taxon>
        <taxon>metagenomes</taxon>
        <taxon>ecological metagenomes</taxon>
    </lineage>
</organism>
<dbReference type="GO" id="GO:0005829">
    <property type="term" value="C:cytosol"/>
    <property type="evidence" value="ECO:0007669"/>
    <property type="project" value="TreeGrafter"/>
</dbReference>
<evidence type="ECO:0000256" key="15">
    <source>
        <dbReference type="ARBA" id="ARBA00023204"/>
    </source>
</evidence>
<comment type="cofactor">
    <cofactor evidence="1">
        <name>Mg(2+)</name>
        <dbReference type="ChEBI" id="CHEBI:18420"/>
    </cofactor>
</comment>
<evidence type="ECO:0000256" key="5">
    <source>
        <dbReference type="ARBA" id="ARBA00022457"/>
    </source>
</evidence>
<name>A0A382XDU9_9ZZZZ</name>
<dbReference type="PANTHER" id="PTHR11076:SF33">
    <property type="entry name" value="DNA POLYMERASE KAPPA"/>
    <property type="match status" value="1"/>
</dbReference>
<keyword evidence="6" id="KW-0963">Cytoplasm</keyword>
<dbReference type="EMBL" id="UINC01166991">
    <property type="protein sequence ID" value="SVD69242.1"/>
    <property type="molecule type" value="Genomic_DNA"/>
</dbReference>
<dbReference type="InterPro" id="IPR043128">
    <property type="entry name" value="Rev_trsase/Diguanyl_cyclase"/>
</dbReference>
<dbReference type="InterPro" id="IPR022880">
    <property type="entry name" value="DNApol_IV"/>
</dbReference>
<keyword evidence="10" id="KW-0479">Metal-binding</keyword>
<dbReference type="GO" id="GO:0006281">
    <property type="term" value="P:DNA repair"/>
    <property type="evidence" value="ECO:0007669"/>
    <property type="project" value="UniProtKB-KW"/>
</dbReference>
<evidence type="ECO:0000256" key="7">
    <source>
        <dbReference type="ARBA" id="ARBA00022679"/>
    </source>
</evidence>
<dbReference type="AlphaFoldDB" id="A0A382XDU9"/>
<evidence type="ECO:0000259" key="17">
    <source>
        <dbReference type="PROSITE" id="PS50173"/>
    </source>
</evidence>
<dbReference type="GO" id="GO:0003677">
    <property type="term" value="F:DNA binding"/>
    <property type="evidence" value="ECO:0007669"/>
    <property type="project" value="UniProtKB-KW"/>
</dbReference>
<evidence type="ECO:0000256" key="2">
    <source>
        <dbReference type="ARBA" id="ARBA00004496"/>
    </source>
</evidence>
<dbReference type="Gene3D" id="3.40.1170.60">
    <property type="match status" value="1"/>
</dbReference>
<feature type="non-terminal residue" evidence="18">
    <location>
        <position position="199"/>
    </location>
</feature>
<evidence type="ECO:0000256" key="13">
    <source>
        <dbReference type="ARBA" id="ARBA00022932"/>
    </source>
</evidence>
<evidence type="ECO:0000256" key="6">
    <source>
        <dbReference type="ARBA" id="ARBA00022490"/>
    </source>
</evidence>
<keyword evidence="13" id="KW-0239">DNA-directed DNA polymerase</keyword>
<dbReference type="CDD" id="cd03586">
    <property type="entry name" value="PolY_Pol_IV_kappa"/>
    <property type="match status" value="1"/>
</dbReference>
<dbReference type="InterPro" id="IPR050116">
    <property type="entry name" value="DNA_polymerase-Y"/>
</dbReference>
<reference evidence="18" key="1">
    <citation type="submission" date="2018-05" db="EMBL/GenBank/DDBJ databases">
        <authorList>
            <person name="Lanie J.A."/>
            <person name="Ng W.-L."/>
            <person name="Kazmierczak K.M."/>
            <person name="Andrzejewski T.M."/>
            <person name="Davidsen T.M."/>
            <person name="Wayne K.J."/>
            <person name="Tettelin H."/>
            <person name="Glass J.I."/>
            <person name="Rusch D."/>
            <person name="Podicherti R."/>
            <person name="Tsui H.-C.T."/>
            <person name="Winkler M.E."/>
        </authorList>
    </citation>
    <scope>NUCLEOTIDE SEQUENCE</scope>
</reference>
<evidence type="ECO:0000256" key="10">
    <source>
        <dbReference type="ARBA" id="ARBA00022723"/>
    </source>
</evidence>
<protein>
    <recommendedName>
        <fullName evidence="4">DNA-directed DNA polymerase</fullName>
        <ecNumber evidence="4">2.7.7.7</ecNumber>
    </recommendedName>
</protein>
<evidence type="ECO:0000256" key="16">
    <source>
        <dbReference type="ARBA" id="ARBA00049244"/>
    </source>
</evidence>
<comment type="similarity">
    <text evidence="3">Belongs to the DNA polymerase type-Y family.</text>
</comment>
<dbReference type="GO" id="GO:0009432">
    <property type="term" value="P:SOS response"/>
    <property type="evidence" value="ECO:0007669"/>
    <property type="project" value="TreeGrafter"/>
</dbReference>
<dbReference type="GO" id="GO:0003887">
    <property type="term" value="F:DNA-directed DNA polymerase activity"/>
    <property type="evidence" value="ECO:0007669"/>
    <property type="project" value="UniProtKB-KW"/>
</dbReference>
<evidence type="ECO:0000256" key="9">
    <source>
        <dbReference type="ARBA" id="ARBA00022705"/>
    </source>
</evidence>
<evidence type="ECO:0000256" key="12">
    <source>
        <dbReference type="ARBA" id="ARBA00022842"/>
    </source>
</evidence>
<dbReference type="PANTHER" id="PTHR11076">
    <property type="entry name" value="DNA REPAIR POLYMERASE UMUC / TRANSFERASE FAMILY MEMBER"/>
    <property type="match status" value="1"/>
</dbReference>
<evidence type="ECO:0000256" key="8">
    <source>
        <dbReference type="ARBA" id="ARBA00022695"/>
    </source>
</evidence>
<keyword evidence="12" id="KW-0460">Magnesium</keyword>
<dbReference type="InterPro" id="IPR043502">
    <property type="entry name" value="DNA/RNA_pol_sf"/>
</dbReference>
<dbReference type="SUPFAM" id="SSF56672">
    <property type="entry name" value="DNA/RNA polymerases"/>
    <property type="match status" value="1"/>
</dbReference>
<gene>
    <name evidence="18" type="ORF">METZ01_LOCUS422096</name>
</gene>
<dbReference type="GO" id="GO:0042276">
    <property type="term" value="P:error-prone translesion synthesis"/>
    <property type="evidence" value="ECO:0007669"/>
    <property type="project" value="TreeGrafter"/>
</dbReference>
<dbReference type="Pfam" id="PF00817">
    <property type="entry name" value="IMS"/>
    <property type="match status" value="1"/>
</dbReference>
<dbReference type="GO" id="GO:0046872">
    <property type="term" value="F:metal ion binding"/>
    <property type="evidence" value="ECO:0007669"/>
    <property type="project" value="UniProtKB-KW"/>
</dbReference>
<accession>A0A382XDU9</accession>
<evidence type="ECO:0000256" key="1">
    <source>
        <dbReference type="ARBA" id="ARBA00001946"/>
    </source>
</evidence>
<dbReference type="PROSITE" id="PS50173">
    <property type="entry name" value="UMUC"/>
    <property type="match status" value="1"/>
</dbReference>
<evidence type="ECO:0000256" key="4">
    <source>
        <dbReference type="ARBA" id="ARBA00012417"/>
    </source>
</evidence>
<feature type="domain" description="UmuC" evidence="17">
    <location>
        <begin position="44"/>
        <end position="199"/>
    </location>
</feature>
<comment type="catalytic activity">
    <reaction evidence="16">
        <text>DNA(n) + a 2'-deoxyribonucleoside 5'-triphosphate = DNA(n+1) + diphosphate</text>
        <dbReference type="Rhea" id="RHEA:22508"/>
        <dbReference type="Rhea" id="RHEA-COMP:17339"/>
        <dbReference type="Rhea" id="RHEA-COMP:17340"/>
        <dbReference type="ChEBI" id="CHEBI:33019"/>
        <dbReference type="ChEBI" id="CHEBI:61560"/>
        <dbReference type="ChEBI" id="CHEBI:173112"/>
        <dbReference type="EC" id="2.7.7.7"/>
    </reaction>
</comment>
<keyword evidence="8" id="KW-0548">Nucleotidyltransferase</keyword>
<dbReference type="EC" id="2.7.7.7" evidence="4"/>
<comment type="subcellular location">
    <subcellularLocation>
        <location evidence="2">Cytoplasm</location>
    </subcellularLocation>
</comment>
<keyword evidence="15" id="KW-0234">DNA repair</keyword>
<keyword evidence="7" id="KW-0808">Transferase</keyword>
<evidence type="ECO:0000256" key="3">
    <source>
        <dbReference type="ARBA" id="ARBA00010945"/>
    </source>
</evidence>
<evidence type="ECO:0000313" key="18">
    <source>
        <dbReference type="EMBL" id="SVD69242.1"/>
    </source>
</evidence>
<dbReference type="GO" id="GO:0006260">
    <property type="term" value="P:DNA replication"/>
    <property type="evidence" value="ECO:0007669"/>
    <property type="project" value="UniProtKB-KW"/>
</dbReference>
<dbReference type="InterPro" id="IPR001126">
    <property type="entry name" value="UmuC"/>
</dbReference>
<keyword evidence="9" id="KW-0235">DNA replication</keyword>
<dbReference type="FunFam" id="3.40.1170.60:FF:000001">
    <property type="entry name" value="DNA polymerase IV"/>
    <property type="match status" value="1"/>
</dbReference>